<dbReference type="RefSeq" id="WP_147703868.1">
    <property type="nucleotide sequence ID" value="NZ_VDUY01000003.1"/>
</dbReference>
<dbReference type="OrthoDB" id="5486360at2"/>
<gene>
    <name evidence="8" type="ORF">FHP08_07695</name>
</gene>
<protein>
    <submittedName>
        <fullName evidence="8">Lipopolysaccharide biosynthesis protein</fullName>
    </submittedName>
</protein>
<evidence type="ECO:0000313" key="8">
    <source>
        <dbReference type="EMBL" id="TXL65954.1"/>
    </source>
</evidence>
<keyword evidence="9" id="KW-1185">Reference proteome</keyword>
<feature type="transmembrane region" description="Helical" evidence="7">
    <location>
        <begin position="168"/>
        <end position="187"/>
    </location>
</feature>
<feature type="transmembrane region" description="Helical" evidence="7">
    <location>
        <begin position="12"/>
        <end position="33"/>
    </location>
</feature>
<feature type="transmembrane region" description="Helical" evidence="7">
    <location>
        <begin position="76"/>
        <end position="100"/>
    </location>
</feature>
<feature type="transmembrane region" description="Helical" evidence="7">
    <location>
        <begin position="322"/>
        <end position="344"/>
    </location>
</feature>
<evidence type="ECO:0000256" key="4">
    <source>
        <dbReference type="ARBA" id="ARBA00022692"/>
    </source>
</evidence>
<sequence length="490" mass="52779">MASVRTSLALSFAERYVLIALSFVSNILIARLLSPEQIGLFSVTLAVIGVAQVIRDFGLGSYLIQEHGLTEAHVRTAFGMSLLLGGTLFLAILIAAPGVARYYGNEAMIRTLQITSLNFLVLPFCSISLSLLRREMAFGKLMAVNFSAGIAGFIVIIALAYAGFGPDALAVGAVSKNLVTGIAAWIARGRRRPLMPSLSEWRTVLNFGGQSTAANVVTSIAMDINDLAVGKILGFGSVAMISRAQGLMNLYHRDLMAAVRNVLFPAFAQGHREGRSLESGFAYAVSVVTVIGWPFYGFVAIFPLEILRLLFGPQWDEAAPLVRWFCVAGAFAATWNLVLPLIIAVGRIDIATRTELILQPLRAAMLIGVVVYFRSLEAFAVSFAIVFAAFTPAFYLAKGKVLATDWRTLSRGLLSSAAVTLACLLPALLVALESPTTQSGAITIQKVMIAGLLTIAVWIVALRMVRHPLAVDPMFRGLMSRIPLLRSLFP</sequence>
<feature type="transmembrane region" description="Helical" evidence="7">
    <location>
        <begin position="379"/>
        <end position="397"/>
    </location>
</feature>
<dbReference type="Pfam" id="PF13440">
    <property type="entry name" value="Polysacc_synt_3"/>
    <property type="match status" value="1"/>
</dbReference>
<evidence type="ECO:0000256" key="6">
    <source>
        <dbReference type="ARBA" id="ARBA00023136"/>
    </source>
</evidence>
<keyword evidence="3" id="KW-1003">Cell membrane</keyword>
<feature type="transmembrane region" description="Helical" evidence="7">
    <location>
        <begin position="409"/>
        <end position="432"/>
    </location>
</feature>
<organism evidence="8 9">
    <name type="scientific">Zeimonas arvi</name>
    <dbReference type="NCBI Taxonomy" id="2498847"/>
    <lineage>
        <taxon>Bacteria</taxon>
        <taxon>Pseudomonadati</taxon>
        <taxon>Pseudomonadota</taxon>
        <taxon>Betaproteobacteria</taxon>
        <taxon>Burkholderiales</taxon>
        <taxon>Burkholderiaceae</taxon>
        <taxon>Zeimonas</taxon>
    </lineage>
</organism>
<dbReference type="GO" id="GO:0005886">
    <property type="term" value="C:plasma membrane"/>
    <property type="evidence" value="ECO:0007669"/>
    <property type="project" value="UniProtKB-SubCell"/>
</dbReference>
<evidence type="ECO:0000256" key="7">
    <source>
        <dbReference type="SAM" id="Phobius"/>
    </source>
</evidence>
<evidence type="ECO:0000256" key="3">
    <source>
        <dbReference type="ARBA" id="ARBA00022475"/>
    </source>
</evidence>
<comment type="subcellular location">
    <subcellularLocation>
        <location evidence="1">Cell membrane</location>
        <topology evidence="1">Multi-pass membrane protein</topology>
    </subcellularLocation>
</comment>
<dbReference type="PANTHER" id="PTHR30250">
    <property type="entry name" value="PST FAMILY PREDICTED COLANIC ACID TRANSPORTER"/>
    <property type="match status" value="1"/>
</dbReference>
<comment type="similarity">
    <text evidence="2">Belongs to the polysaccharide synthase family.</text>
</comment>
<keyword evidence="5 7" id="KW-1133">Transmembrane helix</keyword>
<feature type="transmembrane region" description="Helical" evidence="7">
    <location>
        <begin position="356"/>
        <end position="373"/>
    </location>
</feature>
<feature type="transmembrane region" description="Helical" evidence="7">
    <location>
        <begin position="144"/>
        <end position="162"/>
    </location>
</feature>
<name>A0A5C8NY91_9BURK</name>
<dbReference type="AlphaFoldDB" id="A0A5C8NY91"/>
<evidence type="ECO:0000313" key="9">
    <source>
        <dbReference type="Proteomes" id="UP000321548"/>
    </source>
</evidence>
<dbReference type="Proteomes" id="UP000321548">
    <property type="component" value="Unassembled WGS sequence"/>
</dbReference>
<reference evidence="8 9" key="1">
    <citation type="submission" date="2019-06" db="EMBL/GenBank/DDBJ databases">
        <title>Quisquiliibacterium sp. nov., isolated from a maize field.</title>
        <authorList>
            <person name="Lin S.-Y."/>
            <person name="Tsai C.-F."/>
            <person name="Young C.-C."/>
        </authorList>
    </citation>
    <scope>NUCLEOTIDE SEQUENCE [LARGE SCALE GENOMIC DNA]</scope>
    <source>
        <strain evidence="8 9">CC-CFT501</strain>
    </source>
</reference>
<keyword evidence="4 7" id="KW-0812">Transmembrane</keyword>
<comment type="caution">
    <text evidence="8">The sequence shown here is derived from an EMBL/GenBank/DDBJ whole genome shotgun (WGS) entry which is preliminary data.</text>
</comment>
<accession>A0A5C8NY91</accession>
<feature type="transmembrane region" description="Helical" evidence="7">
    <location>
        <begin position="39"/>
        <end position="64"/>
    </location>
</feature>
<keyword evidence="6 7" id="KW-0472">Membrane</keyword>
<evidence type="ECO:0000256" key="5">
    <source>
        <dbReference type="ARBA" id="ARBA00022989"/>
    </source>
</evidence>
<dbReference type="InterPro" id="IPR050833">
    <property type="entry name" value="Poly_Biosynth_Transport"/>
</dbReference>
<feature type="transmembrane region" description="Helical" evidence="7">
    <location>
        <begin position="281"/>
        <end position="302"/>
    </location>
</feature>
<dbReference type="CDD" id="cd13127">
    <property type="entry name" value="MATE_tuaB_like"/>
    <property type="match status" value="1"/>
</dbReference>
<proteinExistence type="inferred from homology"/>
<feature type="transmembrane region" description="Helical" evidence="7">
    <location>
        <begin position="444"/>
        <end position="465"/>
    </location>
</feature>
<feature type="transmembrane region" description="Helical" evidence="7">
    <location>
        <begin position="112"/>
        <end position="132"/>
    </location>
</feature>
<evidence type="ECO:0000256" key="1">
    <source>
        <dbReference type="ARBA" id="ARBA00004651"/>
    </source>
</evidence>
<dbReference type="PANTHER" id="PTHR30250:SF10">
    <property type="entry name" value="LIPOPOLYSACCHARIDE BIOSYNTHESIS PROTEIN WZXC"/>
    <property type="match status" value="1"/>
</dbReference>
<dbReference type="EMBL" id="VDUY01000003">
    <property type="protein sequence ID" value="TXL65954.1"/>
    <property type="molecule type" value="Genomic_DNA"/>
</dbReference>
<evidence type="ECO:0000256" key="2">
    <source>
        <dbReference type="ARBA" id="ARBA00007430"/>
    </source>
</evidence>